<dbReference type="InterPro" id="IPR047620">
    <property type="entry name" value="M17_PepB-like_N"/>
</dbReference>
<feature type="domain" description="Peptidase M17 peptidase B-like N-terminal" evidence="1">
    <location>
        <begin position="5"/>
        <end position="38"/>
    </location>
</feature>
<dbReference type="Proteomes" id="UP000000683">
    <property type="component" value="Chromosome"/>
</dbReference>
<reference evidence="2 3" key="1">
    <citation type="journal article" date="2011" name="J. Bacteriol.">
        <title>Complete genome sequence of the polycyclic aromatic hydrocarbon-degrading bacterium Alteromonas sp. strain SN2.</title>
        <authorList>
            <person name="Jin H.M."/>
            <person name="Jeong H."/>
            <person name="Moon E.J."/>
            <person name="Math R.K."/>
            <person name="Lee K."/>
            <person name="Kim H.J."/>
            <person name="Jeon C.O."/>
            <person name="Oh T.K."/>
            <person name="Kim J.F."/>
        </authorList>
    </citation>
    <scope>NUCLEOTIDE SEQUENCE [LARGE SCALE GENOMIC DNA]</scope>
    <source>
        <strain evidence="3">JCM 17741 / KACC 18427 / KCTC 11700BP / SN2</strain>
    </source>
</reference>
<dbReference type="KEGG" id="alt:ambt_19475"/>
<dbReference type="Pfam" id="PF12404">
    <property type="entry name" value="DUF3663"/>
    <property type="match status" value="1"/>
</dbReference>
<protein>
    <recommendedName>
        <fullName evidence="1">Peptidase M17 peptidase B-like N-terminal domain-containing protein</fullName>
    </recommendedName>
</protein>
<gene>
    <name evidence="2" type="ordered locus">ambt_19475</name>
</gene>
<evidence type="ECO:0000313" key="3">
    <source>
        <dbReference type="Proteomes" id="UP000000683"/>
    </source>
</evidence>
<evidence type="ECO:0000313" key="2">
    <source>
        <dbReference type="EMBL" id="AEF05386.1"/>
    </source>
</evidence>
<organism evidence="2 3">
    <name type="scientific">Alteromonas naphthalenivorans</name>
    <dbReference type="NCBI Taxonomy" id="715451"/>
    <lineage>
        <taxon>Bacteria</taxon>
        <taxon>Pseudomonadati</taxon>
        <taxon>Pseudomonadota</taxon>
        <taxon>Gammaproteobacteria</taxon>
        <taxon>Alteromonadales</taxon>
        <taxon>Alteromonadaceae</taxon>
        <taxon>Alteromonas/Salinimonas group</taxon>
        <taxon>Alteromonas</taxon>
    </lineage>
</organism>
<proteinExistence type="predicted"/>
<name>F5ZFU5_ALTNA</name>
<dbReference type="AlphaFoldDB" id="F5ZFU5"/>
<accession>F5ZFU5</accession>
<keyword evidence="3" id="KW-1185">Reference proteome</keyword>
<evidence type="ECO:0000259" key="1">
    <source>
        <dbReference type="Pfam" id="PF12404"/>
    </source>
</evidence>
<sequence>MAEFTVSLSSDKANSSWGENTKLSFAENGAVIHLSNGDSS</sequence>
<dbReference type="EMBL" id="CP002339">
    <property type="protein sequence ID" value="AEF05386.1"/>
    <property type="molecule type" value="Genomic_DNA"/>
</dbReference>
<dbReference type="HOGENOM" id="CLU_3283857_0_0_6"/>